<dbReference type="InterPro" id="IPR036890">
    <property type="entry name" value="HATPase_C_sf"/>
</dbReference>
<keyword evidence="3 12" id="KW-0597">Phosphoprotein</keyword>
<keyword evidence="7" id="KW-0067">ATP-binding</keyword>
<dbReference type="GO" id="GO:0043565">
    <property type="term" value="F:sequence-specific DNA binding"/>
    <property type="evidence" value="ECO:0007669"/>
    <property type="project" value="InterPro"/>
</dbReference>
<dbReference type="PROSITE" id="PS50109">
    <property type="entry name" value="HIS_KIN"/>
    <property type="match status" value="1"/>
</dbReference>
<reference evidence="18 19" key="1">
    <citation type="submission" date="2019-12" db="EMBL/GenBank/DDBJ databases">
        <title>Spirosoma sp. HMF4905 genome sequencing and assembly.</title>
        <authorList>
            <person name="Kang H."/>
            <person name="Cha I."/>
            <person name="Kim H."/>
            <person name="Joh K."/>
        </authorList>
    </citation>
    <scope>NUCLEOTIDE SEQUENCE [LARGE SCALE GENOMIC DNA]</scope>
    <source>
        <strain evidence="18 19">HMF4905</strain>
    </source>
</reference>
<keyword evidence="14" id="KW-0472">Membrane</keyword>
<keyword evidence="10" id="KW-0238">DNA-binding</keyword>
<sequence length="772" mass="87026">MTYEEFILVFLGGVGMMTLYIGAQALMTGEKVYRYYTAYALCWISYFFFKVTWTFSDVHIESVVYPFARIGFPMLAYVFYYRFADAFLDLRRLLPRIFWLFRWMEYVLLTYVVAELIICLFFNSWTNSLAHEWVHTVARLGVAVVSVYGITKAWGQRNQLVYYFVTGSALLLIFGLVSMALSFTSFSDDDRLVGPLFFLNIGILLELLCFSLGLSYKNKQTEIQKITIEQEVVREREQRELAQLKTQFFTNISHEFRTPLTLILGPLTDLLQKKPAYPTYQLMHRNASRLLTLVNQLLDLSKLDAGQLQPDIKPGNLTEWLRLLTGSFSSLAESRSIELAFLAQSNQFDLAYFDRDKVEKIVTNLLANALKFTPTGGSVVVQLSASATKQAIIQIQDTGIGIPTDQQARIFERFHQVAGNSSANVEGTGIGLALVRELVSVLSGSVSVESQVAQGTTFTVTLPVDADTWASSANSVIERTAEQNRINGNLPESELEAQGNSPEAVFDDSDANRIDLPLLLIIDDNADVRQYISQIMMPTYRIIEAVDGQDGLTKAADTIPDIVICDWMMPIMNGVEFCKILKTQSTTDHIPVIMLTAKAATENRIEGLSGGADDYLAKPFNPSELRVRVENLLTQRQKLRERFSRELYLKPTNVQVSSTEEVFLQNAIRIIEHHLSESSFSVEQLADELNLSRMQLHRKLKSLTNQSATEFVRDVRLQRAANLLAARSATVSEVAFTVGFESLSYFSKSFKEKYGVLPSDYEPITQLVSPTD</sequence>
<evidence type="ECO:0000313" key="18">
    <source>
        <dbReference type="EMBL" id="MVM29860.1"/>
    </source>
</evidence>
<feature type="domain" description="Histidine kinase" evidence="16">
    <location>
        <begin position="251"/>
        <end position="466"/>
    </location>
</feature>
<dbReference type="GO" id="GO:0005524">
    <property type="term" value="F:ATP binding"/>
    <property type="evidence" value="ECO:0007669"/>
    <property type="project" value="UniProtKB-KW"/>
</dbReference>
<evidence type="ECO:0000256" key="8">
    <source>
        <dbReference type="ARBA" id="ARBA00023012"/>
    </source>
</evidence>
<dbReference type="RefSeq" id="WP_157584080.1">
    <property type="nucleotide sequence ID" value="NZ_WPIN01000002.1"/>
</dbReference>
<keyword evidence="19" id="KW-1185">Reference proteome</keyword>
<dbReference type="Gene3D" id="3.30.565.10">
    <property type="entry name" value="Histidine kinase-like ATPase, C-terminal domain"/>
    <property type="match status" value="1"/>
</dbReference>
<dbReference type="SUPFAM" id="SSF55874">
    <property type="entry name" value="ATPase domain of HSP90 chaperone/DNA topoisomerase II/histidine kinase"/>
    <property type="match status" value="1"/>
</dbReference>
<dbReference type="Pfam" id="PF12833">
    <property type="entry name" value="HTH_18"/>
    <property type="match status" value="1"/>
</dbReference>
<evidence type="ECO:0000256" key="4">
    <source>
        <dbReference type="ARBA" id="ARBA00022679"/>
    </source>
</evidence>
<dbReference type="InterPro" id="IPR003594">
    <property type="entry name" value="HATPase_dom"/>
</dbReference>
<dbReference type="SMART" id="SM00342">
    <property type="entry name" value="HTH_ARAC"/>
    <property type="match status" value="1"/>
</dbReference>
<evidence type="ECO:0000256" key="7">
    <source>
        <dbReference type="ARBA" id="ARBA00022840"/>
    </source>
</evidence>
<feature type="transmembrane region" description="Helical" evidence="14">
    <location>
        <begin position="196"/>
        <end position="216"/>
    </location>
</feature>
<comment type="caution">
    <text evidence="18">The sequence shown here is derived from an EMBL/GenBank/DDBJ whole genome shotgun (WGS) entry which is preliminary data.</text>
</comment>
<feature type="transmembrane region" description="Helical" evidence="14">
    <location>
        <begin position="62"/>
        <end position="83"/>
    </location>
</feature>
<evidence type="ECO:0000259" key="16">
    <source>
        <dbReference type="PROSITE" id="PS50109"/>
    </source>
</evidence>
<evidence type="ECO:0000256" key="12">
    <source>
        <dbReference type="PROSITE-ProRule" id="PRU00169"/>
    </source>
</evidence>
<gene>
    <name evidence="18" type="ORF">GO755_07440</name>
</gene>
<comment type="catalytic activity">
    <reaction evidence="1">
        <text>ATP + protein L-histidine = ADP + protein N-phospho-L-histidine.</text>
        <dbReference type="EC" id="2.7.13.3"/>
    </reaction>
</comment>
<feature type="transmembrane region" description="Helical" evidence="14">
    <location>
        <begin position="103"/>
        <end position="125"/>
    </location>
</feature>
<dbReference type="InterPro" id="IPR018062">
    <property type="entry name" value="HTH_AraC-typ_CS"/>
</dbReference>
<accession>A0A7K1S7Y5</accession>
<keyword evidence="14" id="KW-0812">Transmembrane</keyword>
<evidence type="ECO:0000259" key="15">
    <source>
        <dbReference type="PROSITE" id="PS01124"/>
    </source>
</evidence>
<feature type="domain" description="HTH araC/xylS-type" evidence="15">
    <location>
        <begin position="665"/>
        <end position="764"/>
    </location>
</feature>
<evidence type="ECO:0000256" key="10">
    <source>
        <dbReference type="ARBA" id="ARBA00023125"/>
    </source>
</evidence>
<dbReference type="PRINTS" id="PR00344">
    <property type="entry name" value="BCTRLSENSOR"/>
</dbReference>
<evidence type="ECO:0000256" key="9">
    <source>
        <dbReference type="ARBA" id="ARBA00023015"/>
    </source>
</evidence>
<keyword evidence="9" id="KW-0805">Transcription regulation</keyword>
<dbReference type="Pfam" id="PF07695">
    <property type="entry name" value="7TMR-DISM_7TM"/>
    <property type="match status" value="1"/>
</dbReference>
<dbReference type="InterPro" id="IPR036097">
    <property type="entry name" value="HisK_dim/P_sf"/>
</dbReference>
<feature type="region of interest" description="Disordered" evidence="13">
    <location>
        <begin position="489"/>
        <end position="508"/>
    </location>
</feature>
<dbReference type="PROSITE" id="PS01124">
    <property type="entry name" value="HTH_ARAC_FAMILY_2"/>
    <property type="match status" value="1"/>
</dbReference>
<dbReference type="AlphaFoldDB" id="A0A7K1S7Y5"/>
<proteinExistence type="predicted"/>
<dbReference type="FunFam" id="3.30.565.10:FF:000037">
    <property type="entry name" value="Hybrid sensor histidine kinase/response regulator"/>
    <property type="match status" value="1"/>
</dbReference>
<dbReference type="GO" id="GO:0003700">
    <property type="term" value="F:DNA-binding transcription factor activity"/>
    <property type="evidence" value="ECO:0007669"/>
    <property type="project" value="InterPro"/>
</dbReference>
<dbReference type="SUPFAM" id="SSF47384">
    <property type="entry name" value="Homodimeric domain of signal transducing histidine kinase"/>
    <property type="match status" value="1"/>
</dbReference>
<evidence type="ECO:0000256" key="14">
    <source>
        <dbReference type="SAM" id="Phobius"/>
    </source>
</evidence>
<feature type="domain" description="Response regulatory" evidence="17">
    <location>
        <begin position="518"/>
        <end position="633"/>
    </location>
</feature>
<evidence type="ECO:0000256" key="3">
    <source>
        <dbReference type="ARBA" id="ARBA00022553"/>
    </source>
</evidence>
<dbReference type="PROSITE" id="PS50110">
    <property type="entry name" value="RESPONSE_REGULATORY"/>
    <property type="match status" value="1"/>
</dbReference>
<keyword evidence="6" id="KW-0418">Kinase</keyword>
<dbReference type="SUPFAM" id="SSF52172">
    <property type="entry name" value="CheY-like"/>
    <property type="match status" value="1"/>
</dbReference>
<dbReference type="PANTHER" id="PTHR43547:SF2">
    <property type="entry name" value="HYBRID SIGNAL TRANSDUCTION HISTIDINE KINASE C"/>
    <property type="match status" value="1"/>
</dbReference>
<dbReference type="CDD" id="cd00082">
    <property type="entry name" value="HisKA"/>
    <property type="match status" value="1"/>
</dbReference>
<dbReference type="PROSITE" id="PS00041">
    <property type="entry name" value="HTH_ARAC_FAMILY_1"/>
    <property type="match status" value="1"/>
</dbReference>
<evidence type="ECO:0000313" key="19">
    <source>
        <dbReference type="Proteomes" id="UP000436006"/>
    </source>
</evidence>
<dbReference type="InterPro" id="IPR009057">
    <property type="entry name" value="Homeodomain-like_sf"/>
</dbReference>
<dbReference type="Gene3D" id="3.40.50.2300">
    <property type="match status" value="1"/>
</dbReference>
<dbReference type="InterPro" id="IPR001789">
    <property type="entry name" value="Sig_transdc_resp-reg_receiver"/>
</dbReference>
<evidence type="ECO:0000256" key="1">
    <source>
        <dbReference type="ARBA" id="ARBA00000085"/>
    </source>
</evidence>
<dbReference type="GO" id="GO:0000155">
    <property type="term" value="F:phosphorelay sensor kinase activity"/>
    <property type="evidence" value="ECO:0007669"/>
    <property type="project" value="InterPro"/>
</dbReference>
<organism evidence="18 19">
    <name type="scientific">Spirosoma arboris</name>
    <dbReference type="NCBI Taxonomy" id="2682092"/>
    <lineage>
        <taxon>Bacteria</taxon>
        <taxon>Pseudomonadati</taxon>
        <taxon>Bacteroidota</taxon>
        <taxon>Cytophagia</taxon>
        <taxon>Cytophagales</taxon>
        <taxon>Cytophagaceae</taxon>
        <taxon>Spirosoma</taxon>
    </lineage>
</organism>
<evidence type="ECO:0000256" key="2">
    <source>
        <dbReference type="ARBA" id="ARBA00012438"/>
    </source>
</evidence>
<dbReference type="SMART" id="SM00448">
    <property type="entry name" value="REC"/>
    <property type="match status" value="1"/>
</dbReference>
<dbReference type="SUPFAM" id="SSF46689">
    <property type="entry name" value="Homeodomain-like"/>
    <property type="match status" value="1"/>
</dbReference>
<dbReference type="Proteomes" id="UP000436006">
    <property type="component" value="Unassembled WGS sequence"/>
</dbReference>
<dbReference type="PANTHER" id="PTHR43547">
    <property type="entry name" value="TWO-COMPONENT HISTIDINE KINASE"/>
    <property type="match status" value="1"/>
</dbReference>
<feature type="transmembrane region" description="Helical" evidence="14">
    <location>
        <begin position="6"/>
        <end position="23"/>
    </location>
</feature>
<dbReference type="EC" id="2.7.13.3" evidence="2"/>
<dbReference type="InterPro" id="IPR011006">
    <property type="entry name" value="CheY-like_superfamily"/>
</dbReference>
<dbReference type="InterPro" id="IPR018060">
    <property type="entry name" value="HTH_AraC"/>
</dbReference>
<keyword evidence="5" id="KW-0547">Nucleotide-binding</keyword>
<dbReference type="InterPro" id="IPR011623">
    <property type="entry name" value="7TMR_DISM_rcpt_extracell_dom1"/>
</dbReference>
<dbReference type="Pfam" id="PF00512">
    <property type="entry name" value="HisKA"/>
    <property type="match status" value="1"/>
</dbReference>
<dbReference type="CDD" id="cd17574">
    <property type="entry name" value="REC_OmpR"/>
    <property type="match status" value="1"/>
</dbReference>
<feature type="transmembrane region" description="Helical" evidence="14">
    <location>
        <begin position="35"/>
        <end position="56"/>
    </location>
</feature>
<evidence type="ECO:0000256" key="11">
    <source>
        <dbReference type="ARBA" id="ARBA00023163"/>
    </source>
</evidence>
<dbReference type="Gene3D" id="1.10.10.60">
    <property type="entry name" value="Homeodomain-like"/>
    <property type="match status" value="1"/>
</dbReference>
<dbReference type="InterPro" id="IPR004358">
    <property type="entry name" value="Sig_transdc_His_kin-like_C"/>
</dbReference>
<keyword evidence="8" id="KW-0902">Two-component regulatory system</keyword>
<dbReference type="InterPro" id="IPR005467">
    <property type="entry name" value="His_kinase_dom"/>
</dbReference>
<dbReference type="Gene3D" id="1.10.287.130">
    <property type="match status" value="1"/>
</dbReference>
<keyword evidence="14" id="KW-1133">Transmembrane helix</keyword>
<dbReference type="EMBL" id="WPIN01000002">
    <property type="protein sequence ID" value="MVM29860.1"/>
    <property type="molecule type" value="Genomic_DNA"/>
</dbReference>
<evidence type="ECO:0000256" key="13">
    <source>
        <dbReference type="SAM" id="MobiDB-lite"/>
    </source>
</evidence>
<feature type="modified residue" description="4-aspartylphosphate" evidence="12">
    <location>
        <position position="566"/>
    </location>
</feature>
<dbReference type="Pfam" id="PF02518">
    <property type="entry name" value="HATPase_c"/>
    <property type="match status" value="1"/>
</dbReference>
<name>A0A7K1S7Y5_9BACT</name>
<keyword evidence="4" id="KW-0808">Transferase</keyword>
<dbReference type="InterPro" id="IPR003661">
    <property type="entry name" value="HisK_dim/P_dom"/>
</dbReference>
<dbReference type="SMART" id="SM00387">
    <property type="entry name" value="HATPase_c"/>
    <property type="match status" value="1"/>
</dbReference>
<evidence type="ECO:0000259" key="17">
    <source>
        <dbReference type="PROSITE" id="PS50110"/>
    </source>
</evidence>
<evidence type="ECO:0000256" key="6">
    <source>
        <dbReference type="ARBA" id="ARBA00022777"/>
    </source>
</evidence>
<feature type="transmembrane region" description="Helical" evidence="14">
    <location>
        <begin position="161"/>
        <end position="184"/>
    </location>
</feature>
<protein>
    <recommendedName>
        <fullName evidence="2">histidine kinase</fullName>
        <ecNumber evidence="2">2.7.13.3</ecNumber>
    </recommendedName>
</protein>
<dbReference type="Pfam" id="PF00072">
    <property type="entry name" value="Response_reg"/>
    <property type="match status" value="1"/>
</dbReference>
<keyword evidence="11" id="KW-0804">Transcription</keyword>
<evidence type="ECO:0000256" key="5">
    <source>
        <dbReference type="ARBA" id="ARBA00022741"/>
    </source>
</evidence>
<dbReference type="FunFam" id="1.10.287.130:FF:000045">
    <property type="entry name" value="Two-component system sensor histidine kinase/response regulator"/>
    <property type="match status" value="1"/>
</dbReference>
<dbReference type="SMART" id="SM00388">
    <property type="entry name" value="HisKA"/>
    <property type="match status" value="1"/>
</dbReference>